<evidence type="ECO:0000259" key="1">
    <source>
        <dbReference type="PROSITE" id="PS51724"/>
    </source>
</evidence>
<organism evidence="2 3">
    <name type="scientific">Hoylesella shahii DSM 15611 = JCM 12083</name>
    <dbReference type="NCBI Taxonomy" id="1122991"/>
    <lineage>
        <taxon>Bacteria</taxon>
        <taxon>Pseudomonadati</taxon>
        <taxon>Bacteroidota</taxon>
        <taxon>Bacteroidia</taxon>
        <taxon>Bacteroidales</taxon>
        <taxon>Prevotellaceae</taxon>
        <taxon>Hoylesella</taxon>
    </lineage>
</organism>
<proteinExistence type="predicted"/>
<dbReference type="PROSITE" id="PS51724">
    <property type="entry name" value="SPOR"/>
    <property type="match status" value="1"/>
</dbReference>
<dbReference type="STRING" id="1122991.GCA_000613445_02977"/>
<dbReference type="PROSITE" id="PS51257">
    <property type="entry name" value="PROKAR_LIPOPROTEIN"/>
    <property type="match status" value="1"/>
</dbReference>
<dbReference type="EMBL" id="QJJX01000016">
    <property type="protein sequence ID" value="PXX21775.1"/>
    <property type="molecule type" value="Genomic_DNA"/>
</dbReference>
<feature type="domain" description="SPOR" evidence="1">
    <location>
        <begin position="86"/>
        <end position="162"/>
    </location>
</feature>
<dbReference type="AlphaFoldDB" id="A0A318HTG0"/>
<keyword evidence="3" id="KW-1185">Reference proteome</keyword>
<reference evidence="2 3" key="1">
    <citation type="submission" date="2018-05" db="EMBL/GenBank/DDBJ databases">
        <title>Genomic Encyclopedia of Type Strains, Phase I: the one thousand microbial genomes (KMG-I) project.</title>
        <authorList>
            <person name="Kyrpides N."/>
        </authorList>
    </citation>
    <scope>NUCLEOTIDE SEQUENCE [LARGE SCALE GENOMIC DNA]</scope>
    <source>
        <strain evidence="2 3">DSM 15611</strain>
    </source>
</reference>
<dbReference type="InterPro" id="IPR036680">
    <property type="entry name" value="SPOR-like_sf"/>
</dbReference>
<dbReference type="Gene3D" id="3.30.70.1070">
    <property type="entry name" value="Sporulation related repeat"/>
    <property type="match status" value="1"/>
</dbReference>
<dbReference type="SUPFAM" id="SSF110997">
    <property type="entry name" value="Sporulation related repeat"/>
    <property type="match status" value="1"/>
</dbReference>
<dbReference type="RefSeq" id="WP_025815327.1">
    <property type="nucleotide sequence ID" value="NZ_BAIZ01000003.1"/>
</dbReference>
<name>A0A318HTG0_9BACT</name>
<gene>
    <name evidence="2" type="ORF">EJ73_01557</name>
</gene>
<accession>A0A318HTG0</accession>
<dbReference type="Pfam" id="PF05036">
    <property type="entry name" value="SPOR"/>
    <property type="match status" value="1"/>
</dbReference>
<dbReference type="GO" id="GO:0042834">
    <property type="term" value="F:peptidoglycan binding"/>
    <property type="evidence" value="ECO:0007669"/>
    <property type="project" value="InterPro"/>
</dbReference>
<sequence>MKKSMILGATLCAAFMLSSCGSSKESAYKKAYEKAKAQEQGQSSDDMQGAAPVVTPLEESPATQVTAAEAVENATVRQESVTVVSGTGLSDYSVVVGSFSLRSNAEGLYNRLKSEGNNAQLVFNAERGMYRVVAATFASKADAVASRNQFRSTYPDAWLLYRK</sequence>
<dbReference type="OrthoDB" id="1123218at2"/>
<evidence type="ECO:0000313" key="3">
    <source>
        <dbReference type="Proteomes" id="UP000248314"/>
    </source>
</evidence>
<dbReference type="Proteomes" id="UP000248314">
    <property type="component" value="Unassembled WGS sequence"/>
</dbReference>
<protein>
    <submittedName>
        <fullName evidence="2">Sporulation related protein</fullName>
    </submittedName>
</protein>
<comment type="caution">
    <text evidence="2">The sequence shown here is derived from an EMBL/GenBank/DDBJ whole genome shotgun (WGS) entry which is preliminary data.</text>
</comment>
<evidence type="ECO:0000313" key="2">
    <source>
        <dbReference type="EMBL" id="PXX21775.1"/>
    </source>
</evidence>
<dbReference type="InterPro" id="IPR007730">
    <property type="entry name" value="SPOR-like_dom"/>
</dbReference>